<dbReference type="Proteomes" id="UP000308444">
    <property type="component" value="Unassembled WGS sequence"/>
</dbReference>
<evidence type="ECO:0000313" key="2">
    <source>
        <dbReference type="Proteomes" id="UP000308444"/>
    </source>
</evidence>
<dbReference type="EMBL" id="SZOH01000479">
    <property type="protein sequence ID" value="TKJ05549.1"/>
    <property type="molecule type" value="Genomic_DNA"/>
</dbReference>
<sequence>MTVQENLVIVNEAIKESCARAGRSLQDIKLVAVTKTVGIE</sequence>
<evidence type="ECO:0000313" key="1">
    <source>
        <dbReference type="EMBL" id="TKJ05549.1"/>
    </source>
</evidence>
<reference evidence="1 2" key="1">
    <citation type="journal article" date="2019" name="Environ. Microbiol.">
        <title>An active ?-lactamase is a part of an orchestrated cell wall stress resistance network of Bacillus subtilis and related rhizosphere species.</title>
        <authorList>
            <person name="Bucher T."/>
            <person name="Keren-Paz A."/>
            <person name="Hausser J."/>
            <person name="Olender T."/>
            <person name="Cytryn E."/>
            <person name="Kolodkin-Gal I."/>
        </authorList>
    </citation>
    <scope>NUCLEOTIDE SEQUENCE [LARGE SCALE GENOMIC DNA]</scope>
    <source>
        <strain evidence="1 2">I32</strain>
    </source>
</reference>
<comment type="caution">
    <text evidence="1">The sequence shown here is derived from an EMBL/GenBank/DDBJ whole genome shotgun (WGS) entry which is preliminary data.</text>
</comment>
<proteinExistence type="predicted"/>
<dbReference type="SUPFAM" id="SSF51419">
    <property type="entry name" value="PLP-binding barrel"/>
    <property type="match status" value="1"/>
</dbReference>
<feature type="non-terminal residue" evidence="1">
    <location>
        <position position="40"/>
    </location>
</feature>
<protein>
    <submittedName>
        <fullName evidence="1">YggS family pyridoxal phosphate enzyme</fullName>
    </submittedName>
</protein>
<gene>
    <name evidence="1" type="ORF">FC695_08505</name>
</gene>
<dbReference type="Gene3D" id="3.20.20.10">
    <property type="entry name" value="Alanine racemase"/>
    <property type="match status" value="1"/>
</dbReference>
<dbReference type="AlphaFoldDB" id="A0A9X9F764"/>
<organism evidence="1 2">
    <name type="scientific">Bacillus cereus</name>
    <dbReference type="NCBI Taxonomy" id="1396"/>
    <lineage>
        <taxon>Bacteria</taxon>
        <taxon>Bacillati</taxon>
        <taxon>Bacillota</taxon>
        <taxon>Bacilli</taxon>
        <taxon>Bacillales</taxon>
        <taxon>Bacillaceae</taxon>
        <taxon>Bacillus</taxon>
        <taxon>Bacillus cereus group</taxon>
    </lineage>
</organism>
<accession>A0A9X9F764</accession>
<name>A0A9X9F764_BACCE</name>
<dbReference type="InterPro" id="IPR029066">
    <property type="entry name" value="PLP-binding_barrel"/>
</dbReference>